<evidence type="ECO:0000313" key="2">
    <source>
        <dbReference type="Proteomes" id="UP000789405"/>
    </source>
</evidence>
<proteinExistence type="predicted"/>
<dbReference type="EMBL" id="CAJVPY010011095">
    <property type="protein sequence ID" value="CAG8724293.1"/>
    <property type="molecule type" value="Genomic_DNA"/>
</dbReference>
<gene>
    <name evidence="1" type="ORF">DERYTH_LOCUS14575</name>
</gene>
<accession>A0A9N9NE93</accession>
<protein>
    <submittedName>
        <fullName evidence="1">1080_t:CDS:1</fullName>
    </submittedName>
</protein>
<name>A0A9N9NE93_9GLOM</name>
<feature type="non-terminal residue" evidence="1">
    <location>
        <position position="151"/>
    </location>
</feature>
<reference evidence="1" key="1">
    <citation type="submission" date="2021-06" db="EMBL/GenBank/DDBJ databases">
        <authorList>
            <person name="Kallberg Y."/>
            <person name="Tangrot J."/>
            <person name="Rosling A."/>
        </authorList>
    </citation>
    <scope>NUCLEOTIDE SEQUENCE</scope>
    <source>
        <strain evidence="1">MA453B</strain>
    </source>
</reference>
<organism evidence="1 2">
    <name type="scientific">Dentiscutata erythropus</name>
    <dbReference type="NCBI Taxonomy" id="1348616"/>
    <lineage>
        <taxon>Eukaryota</taxon>
        <taxon>Fungi</taxon>
        <taxon>Fungi incertae sedis</taxon>
        <taxon>Mucoromycota</taxon>
        <taxon>Glomeromycotina</taxon>
        <taxon>Glomeromycetes</taxon>
        <taxon>Diversisporales</taxon>
        <taxon>Gigasporaceae</taxon>
        <taxon>Dentiscutata</taxon>
    </lineage>
</organism>
<keyword evidence="2" id="KW-1185">Reference proteome</keyword>
<sequence>ETLQSNFEEDPIDLSLNDNLVEVFALAIEDILEPIPTNSSVVQIVKETYNIAPLQTLNRKDKKRGYFRDYKDPNMQCWCDENLYSPKEVAKSYWPTPYKDDEFDEEFNPHLYGTYLLSDYDPDKNIKLVFPEQESDQAENRDRVELATIPW</sequence>
<dbReference type="Proteomes" id="UP000789405">
    <property type="component" value="Unassembled WGS sequence"/>
</dbReference>
<evidence type="ECO:0000313" key="1">
    <source>
        <dbReference type="EMBL" id="CAG8724293.1"/>
    </source>
</evidence>
<comment type="caution">
    <text evidence="1">The sequence shown here is derived from an EMBL/GenBank/DDBJ whole genome shotgun (WGS) entry which is preliminary data.</text>
</comment>
<dbReference type="AlphaFoldDB" id="A0A9N9NE93"/>